<name>A0A9W7CQT9_9STRA</name>
<evidence type="ECO:0000313" key="1">
    <source>
        <dbReference type="EMBL" id="GMF38813.1"/>
    </source>
</evidence>
<comment type="caution">
    <text evidence="1">The sequence shown here is derived from an EMBL/GenBank/DDBJ whole genome shotgun (WGS) entry which is preliminary data.</text>
</comment>
<sequence>MGLVRVHDGVHEAVEHDGGVRVAVLGGAERDVVDEEHGEVVVDVQDGQLLPLLAEDDEDRVAQVEHLGQIEQVQHVAHDGRVRLEGVARGGRVAVAVGLDGGLHAHVGAGDDLDGVVDELDGARLDSWDAQLHQGLSQQQERVSNRSTGAAPCGAAAVRTVPKMTKSK</sequence>
<gene>
    <name evidence="1" type="ORF">Pfra01_001131300</name>
</gene>
<protein>
    <submittedName>
        <fullName evidence="1">Unnamed protein product</fullName>
    </submittedName>
</protein>
<proteinExistence type="predicted"/>
<dbReference type="AlphaFoldDB" id="A0A9W7CQT9"/>
<reference evidence="1" key="1">
    <citation type="submission" date="2023-04" db="EMBL/GenBank/DDBJ databases">
        <title>Phytophthora fragariaefolia NBRC 109709.</title>
        <authorList>
            <person name="Ichikawa N."/>
            <person name="Sato H."/>
            <person name="Tonouchi N."/>
        </authorList>
    </citation>
    <scope>NUCLEOTIDE SEQUENCE</scope>
    <source>
        <strain evidence="1">NBRC 109709</strain>
    </source>
</reference>
<keyword evidence="2" id="KW-1185">Reference proteome</keyword>
<dbReference type="Proteomes" id="UP001165121">
    <property type="component" value="Unassembled WGS sequence"/>
</dbReference>
<dbReference type="EMBL" id="BSXT01001120">
    <property type="protein sequence ID" value="GMF38813.1"/>
    <property type="molecule type" value="Genomic_DNA"/>
</dbReference>
<organism evidence="1 2">
    <name type="scientific">Phytophthora fragariaefolia</name>
    <dbReference type="NCBI Taxonomy" id="1490495"/>
    <lineage>
        <taxon>Eukaryota</taxon>
        <taxon>Sar</taxon>
        <taxon>Stramenopiles</taxon>
        <taxon>Oomycota</taxon>
        <taxon>Peronosporomycetes</taxon>
        <taxon>Peronosporales</taxon>
        <taxon>Peronosporaceae</taxon>
        <taxon>Phytophthora</taxon>
    </lineage>
</organism>
<evidence type="ECO:0000313" key="2">
    <source>
        <dbReference type="Proteomes" id="UP001165121"/>
    </source>
</evidence>
<accession>A0A9W7CQT9</accession>